<keyword evidence="2" id="KW-0808">Transferase</keyword>
<dbReference type="OrthoDB" id="8326226at2"/>
<organism evidence="2 5">
    <name type="scientific">Paracoccus versutus</name>
    <name type="common">Thiobacillus versutus</name>
    <dbReference type="NCBI Taxonomy" id="34007"/>
    <lineage>
        <taxon>Bacteria</taxon>
        <taxon>Pseudomonadati</taxon>
        <taxon>Pseudomonadota</taxon>
        <taxon>Alphaproteobacteria</taxon>
        <taxon>Rhodobacterales</taxon>
        <taxon>Paracoccaceae</taxon>
        <taxon>Paracoccus</taxon>
    </lineage>
</organism>
<evidence type="ECO:0000313" key="4">
    <source>
        <dbReference type="Proteomes" id="UP000256794"/>
    </source>
</evidence>
<comment type="caution">
    <text evidence="2">The sequence shown here is derived from an EMBL/GenBank/DDBJ whole genome shotgun (WGS) entry which is preliminary data.</text>
</comment>
<dbReference type="InterPro" id="IPR011104">
    <property type="entry name" value="Hpr_kin/Pase_C"/>
</dbReference>
<gene>
    <name evidence="3" type="ORF">ATH84_101139</name>
    <name evidence="2" type="ORF">BDD41_0103</name>
</gene>
<proteinExistence type="predicted"/>
<dbReference type="Pfam" id="PF07475">
    <property type="entry name" value="Hpr_kinase_C"/>
    <property type="match status" value="1"/>
</dbReference>
<dbReference type="EMBL" id="QTUJ01000001">
    <property type="protein sequence ID" value="REF71647.1"/>
    <property type="molecule type" value="Genomic_DNA"/>
</dbReference>
<dbReference type="AlphaFoldDB" id="A0A099FIA7"/>
<dbReference type="eggNOG" id="COG1493">
    <property type="taxonomic scope" value="Bacteria"/>
</dbReference>
<dbReference type="RefSeq" id="WP_036756192.1">
    <property type="nucleotide sequence ID" value="NZ_CP035287.1"/>
</dbReference>
<protein>
    <submittedName>
        <fullName evidence="3">HPr kinase/phosphorylase</fullName>
    </submittedName>
    <submittedName>
        <fullName evidence="2">Hpr(Ser) kinase/phosphatase</fullName>
    </submittedName>
</protein>
<sequence>MILHASCIAHRERGLLILGPSGAGKSVLALQMMALGAALVADDRTVLRREGGRILADAPDSIRGRIEARGVGILHAAPHGPVELALAVDLARPEPDRLPPDRRLDLMGRSVPLVLGAGRVHLASILLQYLVAGRADTDLHER</sequence>
<dbReference type="Proteomes" id="UP000256794">
    <property type="component" value="Unassembled WGS sequence"/>
</dbReference>
<keyword evidence="2" id="KW-0418">Kinase</keyword>
<dbReference type="GO" id="GO:0000155">
    <property type="term" value="F:phosphorelay sensor kinase activity"/>
    <property type="evidence" value="ECO:0007669"/>
    <property type="project" value="InterPro"/>
</dbReference>
<evidence type="ECO:0000313" key="2">
    <source>
        <dbReference type="EMBL" id="REF71647.1"/>
    </source>
</evidence>
<dbReference type="InterPro" id="IPR027417">
    <property type="entry name" value="P-loop_NTPase"/>
</dbReference>
<reference evidence="4 5" key="1">
    <citation type="submission" date="2018-08" db="EMBL/GenBank/DDBJ databases">
        <title>Genomic Encyclopedia of Archaeal and Bacterial Type Strains, Phase II (KMG-II): from individual species to whole genera.</title>
        <authorList>
            <person name="Goeker M."/>
        </authorList>
    </citation>
    <scope>NUCLEOTIDE SEQUENCE [LARGE SCALE GENOMIC DNA]</scope>
    <source>
        <strain evidence="2 5">DSM 17099</strain>
        <strain evidence="3 4">DSM 582</strain>
    </source>
</reference>
<name>A0A099FIA7_PARVE</name>
<evidence type="ECO:0000259" key="1">
    <source>
        <dbReference type="Pfam" id="PF07475"/>
    </source>
</evidence>
<dbReference type="SUPFAM" id="SSF53795">
    <property type="entry name" value="PEP carboxykinase-like"/>
    <property type="match status" value="1"/>
</dbReference>
<dbReference type="Proteomes" id="UP000256941">
    <property type="component" value="Unassembled WGS sequence"/>
</dbReference>
<dbReference type="Gene3D" id="3.40.50.300">
    <property type="entry name" value="P-loop containing nucleotide triphosphate hydrolases"/>
    <property type="match status" value="1"/>
</dbReference>
<feature type="domain" description="HPr kinase/phosphorylase C-terminal" evidence="1">
    <location>
        <begin position="3"/>
        <end position="75"/>
    </location>
</feature>
<accession>A0A3D9XMH0</accession>
<keyword evidence="4" id="KW-1185">Reference proteome</keyword>
<evidence type="ECO:0000313" key="3">
    <source>
        <dbReference type="EMBL" id="REG47563.1"/>
    </source>
</evidence>
<dbReference type="GO" id="GO:0006109">
    <property type="term" value="P:regulation of carbohydrate metabolic process"/>
    <property type="evidence" value="ECO:0007669"/>
    <property type="project" value="InterPro"/>
</dbReference>
<dbReference type="GO" id="GO:0005524">
    <property type="term" value="F:ATP binding"/>
    <property type="evidence" value="ECO:0007669"/>
    <property type="project" value="InterPro"/>
</dbReference>
<accession>A0A099FIA7</accession>
<dbReference type="EMBL" id="QUMX01000011">
    <property type="protein sequence ID" value="REG47563.1"/>
    <property type="molecule type" value="Genomic_DNA"/>
</dbReference>
<evidence type="ECO:0000313" key="5">
    <source>
        <dbReference type="Proteomes" id="UP000256941"/>
    </source>
</evidence>